<dbReference type="EMBL" id="GGEC01079523">
    <property type="protein sequence ID" value="MBX60007.1"/>
    <property type="molecule type" value="Transcribed_RNA"/>
</dbReference>
<dbReference type="AlphaFoldDB" id="A0A2P2PZ22"/>
<proteinExistence type="predicted"/>
<reference evidence="1" key="1">
    <citation type="submission" date="2018-02" db="EMBL/GenBank/DDBJ databases">
        <title>Rhizophora mucronata_Transcriptome.</title>
        <authorList>
            <person name="Meera S.P."/>
            <person name="Sreeshan A."/>
            <person name="Augustine A."/>
        </authorList>
    </citation>
    <scope>NUCLEOTIDE SEQUENCE</scope>
    <source>
        <tissue evidence="1">Leaf</tissue>
    </source>
</reference>
<evidence type="ECO:0000313" key="1">
    <source>
        <dbReference type="EMBL" id="MBX60007.1"/>
    </source>
</evidence>
<accession>A0A2P2PZ22</accession>
<protein>
    <submittedName>
        <fullName evidence="1">Uncharacterized protein</fullName>
    </submittedName>
</protein>
<name>A0A2P2PZ22_RHIMU</name>
<organism evidence="1">
    <name type="scientific">Rhizophora mucronata</name>
    <name type="common">Asiatic mangrove</name>
    <dbReference type="NCBI Taxonomy" id="61149"/>
    <lineage>
        <taxon>Eukaryota</taxon>
        <taxon>Viridiplantae</taxon>
        <taxon>Streptophyta</taxon>
        <taxon>Embryophyta</taxon>
        <taxon>Tracheophyta</taxon>
        <taxon>Spermatophyta</taxon>
        <taxon>Magnoliopsida</taxon>
        <taxon>eudicotyledons</taxon>
        <taxon>Gunneridae</taxon>
        <taxon>Pentapetalae</taxon>
        <taxon>rosids</taxon>
        <taxon>fabids</taxon>
        <taxon>Malpighiales</taxon>
        <taxon>Rhizophoraceae</taxon>
        <taxon>Rhizophora</taxon>
    </lineage>
</organism>
<sequence>MLMVCGSFVENQKKKNNWLTLRVWNGQIGYKDNYFLIKKVTGIRKIP</sequence>